<comment type="caution">
    <text evidence="5">The sequence shown here is derived from an EMBL/GenBank/DDBJ whole genome shotgun (WGS) entry which is preliminary data.</text>
</comment>
<dbReference type="AlphaFoldDB" id="A0A3D8SCC5"/>
<dbReference type="GO" id="GO:0046952">
    <property type="term" value="P:ketone body catabolic process"/>
    <property type="evidence" value="ECO:0007669"/>
    <property type="project" value="InterPro"/>
</dbReference>
<organism evidence="5 6">
    <name type="scientific">Aspergillus mulundensis</name>
    <dbReference type="NCBI Taxonomy" id="1810919"/>
    <lineage>
        <taxon>Eukaryota</taxon>
        <taxon>Fungi</taxon>
        <taxon>Dikarya</taxon>
        <taxon>Ascomycota</taxon>
        <taxon>Pezizomycotina</taxon>
        <taxon>Eurotiomycetes</taxon>
        <taxon>Eurotiomycetidae</taxon>
        <taxon>Eurotiales</taxon>
        <taxon>Aspergillaceae</taxon>
        <taxon>Aspergillus</taxon>
        <taxon>Aspergillus subgen. Nidulantes</taxon>
    </lineage>
</organism>
<comment type="pathway">
    <text evidence="3">Ketone metabolism; succinyl-CoA degradation; acetoacetyl-CoA from succinyl-CoA: step 1/1.</text>
</comment>
<dbReference type="Pfam" id="PF01144">
    <property type="entry name" value="CoA_trans"/>
    <property type="match status" value="2"/>
</dbReference>
<dbReference type="InterPro" id="IPR012791">
    <property type="entry name" value="3-oxoacid_CoA-transf_B"/>
</dbReference>
<dbReference type="SUPFAM" id="SSF100950">
    <property type="entry name" value="NagB/RpiA/CoA transferase-like"/>
    <property type="match status" value="2"/>
</dbReference>
<accession>A0A3D8SCC5</accession>
<dbReference type="PIRSF" id="PIRSF000858">
    <property type="entry name" value="SCOT-t"/>
    <property type="match status" value="1"/>
</dbReference>
<evidence type="ECO:0000256" key="2">
    <source>
        <dbReference type="ARBA" id="ARBA00022679"/>
    </source>
</evidence>
<dbReference type="GeneID" id="38114693"/>
<dbReference type="NCBIfam" id="TIGR02428">
    <property type="entry name" value="pcaJ_scoB_fam"/>
    <property type="match status" value="1"/>
</dbReference>
<dbReference type="InterPro" id="IPR037171">
    <property type="entry name" value="NagB/RpiA_transferase-like"/>
</dbReference>
<dbReference type="FunFam" id="3.40.1080.10:FF:000001">
    <property type="entry name" value="Succinyl-coa:3-ketoacid-coenzyme a transferase subunit b"/>
    <property type="match status" value="1"/>
</dbReference>
<gene>
    <name evidence="5" type="ORF">DSM5745_04323</name>
</gene>
<dbReference type="InterPro" id="IPR014388">
    <property type="entry name" value="3-oxoacid_CoA-transferase"/>
</dbReference>
<reference evidence="5 6" key="1">
    <citation type="journal article" date="2018" name="IMA Fungus">
        <title>IMA Genome-F 9: Draft genome sequence of Annulohypoxylon stygium, Aspergillus mulundensis, Berkeleyomyces basicola (syn. Thielaviopsis basicola), Ceratocystis smalleyi, two Cercospora beticola strains, Coleophoma cylindrospora, Fusarium fracticaudum, Phialophora cf. hyalina, and Morchella septimelata.</title>
        <authorList>
            <person name="Wingfield B.D."/>
            <person name="Bills G.F."/>
            <person name="Dong Y."/>
            <person name="Huang W."/>
            <person name="Nel W.J."/>
            <person name="Swalarsk-Parry B.S."/>
            <person name="Vaghefi N."/>
            <person name="Wilken P.M."/>
            <person name="An Z."/>
            <person name="de Beer Z.W."/>
            <person name="De Vos L."/>
            <person name="Chen L."/>
            <person name="Duong T.A."/>
            <person name="Gao Y."/>
            <person name="Hammerbacher A."/>
            <person name="Kikkert J.R."/>
            <person name="Li Y."/>
            <person name="Li H."/>
            <person name="Li K."/>
            <person name="Li Q."/>
            <person name="Liu X."/>
            <person name="Ma X."/>
            <person name="Naidoo K."/>
            <person name="Pethybridge S.J."/>
            <person name="Sun J."/>
            <person name="Steenkamp E.T."/>
            <person name="van der Nest M.A."/>
            <person name="van Wyk S."/>
            <person name="Wingfield M.J."/>
            <person name="Xiong C."/>
            <person name="Yue Q."/>
            <person name="Zhang X."/>
        </authorList>
    </citation>
    <scope>NUCLEOTIDE SEQUENCE [LARGE SCALE GENOMIC DNA]</scope>
    <source>
        <strain evidence="5 6">DSM 5745</strain>
    </source>
</reference>
<dbReference type="Gene3D" id="3.40.1080.10">
    <property type="entry name" value="Glutaconate Coenzyme A-transferase"/>
    <property type="match status" value="2"/>
</dbReference>
<feature type="active site" description="5-glutamyl coenzyme A thioester intermediate" evidence="4">
    <location>
        <position position="375"/>
    </location>
</feature>
<comment type="similarity">
    <text evidence="1 3">Belongs to the 3-oxoacid CoA-transferase family.</text>
</comment>
<evidence type="ECO:0000256" key="3">
    <source>
        <dbReference type="PIRNR" id="PIRNR000858"/>
    </source>
</evidence>
<dbReference type="InterPro" id="IPR004165">
    <property type="entry name" value="CoA_trans_fam_I"/>
</dbReference>
<dbReference type="OrthoDB" id="1933379at2759"/>
<dbReference type="UniPathway" id="UPA00929">
    <property type="reaction ID" value="UER00894"/>
</dbReference>
<keyword evidence="2 3" id="KW-0808">Transferase</keyword>
<evidence type="ECO:0000313" key="5">
    <source>
        <dbReference type="EMBL" id="RDW83997.1"/>
    </source>
</evidence>
<dbReference type="PANTHER" id="PTHR13707">
    <property type="entry name" value="KETOACID-COENZYME A TRANSFERASE"/>
    <property type="match status" value="1"/>
</dbReference>
<proteinExistence type="inferred from homology"/>
<dbReference type="EMBL" id="PVWQ01000004">
    <property type="protein sequence ID" value="RDW83997.1"/>
    <property type="molecule type" value="Genomic_DNA"/>
</dbReference>
<dbReference type="RefSeq" id="XP_026605335.1">
    <property type="nucleotide sequence ID" value="XM_026746339.1"/>
</dbReference>
<keyword evidence="6" id="KW-1185">Reference proteome</keyword>
<evidence type="ECO:0000256" key="1">
    <source>
        <dbReference type="ARBA" id="ARBA00007154"/>
    </source>
</evidence>
<keyword evidence="3" id="KW-0496">Mitochondrion</keyword>
<dbReference type="EC" id="2.8.3.5" evidence="3"/>
<evidence type="ECO:0000256" key="4">
    <source>
        <dbReference type="PIRSR" id="PIRSR000858-1"/>
    </source>
</evidence>
<dbReference type="GO" id="GO:0008260">
    <property type="term" value="F:succinyl-CoA:3-oxo-acid CoA-transferase activity"/>
    <property type="evidence" value="ECO:0007669"/>
    <property type="project" value="UniProtKB-EC"/>
</dbReference>
<protein>
    <recommendedName>
        <fullName evidence="3">Succinyl-CoA:3-ketoacid-coenzyme A transferase</fullName>
        <ecNumber evidence="3">2.8.3.5</ecNumber>
    </recommendedName>
</protein>
<dbReference type="PANTHER" id="PTHR13707:SF60">
    <property type="entry name" value="ACETATE COA-TRANSFERASE SUBUNIT ALPHA"/>
    <property type="match status" value="1"/>
</dbReference>
<dbReference type="STRING" id="1810919.A0A3D8SCC5"/>
<evidence type="ECO:0000313" key="6">
    <source>
        <dbReference type="Proteomes" id="UP000256690"/>
    </source>
</evidence>
<comment type="function">
    <text evidence="3">Key enzyme for ketone body catabolism. Transfers the CoA moiety from succinate to acetoacetate. Formation of the enzyme-CoA intermediate proceeds via an unstable anhydride species formed between the carboxylate groups of the enzyme and substrate.</text>
</comment>
<dbReference type="Proteomes" id="UP000256690">
    <property type="component" value="Unassembled WGS sequence"/>
</dbReference>
<comment type="catalytic activity">
    <reaction evidence="3">
        <text>a 3-oxo acid + succinyl-CoA = a 3-oxoacyl-CoA + succinate</text>
        <dbReference type="Rhea" id="RHEA:24564"/>
        <dbReference type="ChEBI" id="CHEBI:30031"/>
        <dbReference type="ChEBI" id="CHEBI:35973"/>
        <dbReference type="ChEBI" id="CHEBI:57292"/>
        <dbReference type="ChEBI" id="CHEBI:90726"/>
        <dbReference type="EC" id="2.8.3.5"/>
    </reaction>
</comment>
<name>A0A3D8SCC5_9EURO</name>
<dbReference type="SMART" id="SM00882">
    <property type="entry name" value="CoA_trans"/>
    <property type="match status" value="2"/>
</dbReference>
<sequence>MATLRISALTLSRKATSVARAQLCFRAFQKTCGRPSLSPARARYYSIEYTTIQKPARAPKIDRAASKLFKNADEAVADIKSGSTILSSGFGLCGVADTIITAIARRGAESVHSITAVSNNAGAPGKGGLSTLTQSGQVDRLIISYLGNNKALEQKYLTGNIAIELCPQGTLAERLRAGGAGIPAFYTATGAHTFLQDGKIPVRLDASGNVLEHGKPRETRIFNKKNYLMETALTGDVAILRAWKADEAGNCVFRYTTKAFGPIMAKAAILTIVEAENIVPVGSIDPNDVDLPGIFVNRIVPSTSEKQIEIKKLRQPKEVDSTASSKSSAIIQRNRIAKRAAKELKQGYYVNLGVGIPTLAPSMLPEGVKVWIQSENGILGMGPYPTEDEVDADIINAGKETVTLVPGAATFDSTESFGMIRGGHVDVSVLGALQVSANGDLANYMIPGKVFKGMGGAMDLISNPDQTKIVVATSHTAKDGSSKIVAKCALPLTGANCVSTIITELCVFQVDREKGELTLTELAPGVDVDEVREKTDALFHVADELEIME</sequence>